<dbReference type="InterPro" id="IPR050312">
    <property type="entry name" value="IolE/XylAMocC-like"/>
</dbReference>
<dbReference type="Gene3D" id="3.20.20.150">
    <property type="entry name" value="Divalent-metal-dependent TIM barrel enzymes"/>
    <property type="match status" value="1"/>
</dbReference>
<protein>
    <submittedName>
        <fullName evidence="2">Sugar phosphate isomerase/epimerase</fullName>
    </submittedName>
</protein>
<keyword evidence="2" id="KW-0413">Isomerase</keyword>
<organism evidence="2 3">
    <name type="scientific">Calorimonas adulescens</name>
    <dbReference type="NCBI Taxonomy" id="2606906"/>
    <lineage>
        <taxon>Bacteria</taxon>
        <taxon>Bacillati</taxon>
        <taxon>Bacillota</taxon>
        <taxon>Clostridia</taxon>
        <taxon>Thermoanaerobacterales</taxon>
        <taxon>Thermoanaerobacteraceae</taxon>
        <taxon>Calorimonas</taxon>
    </lineage>
</organism>
<proteinExistence type="predicted"/>
<keyword evidence="3" id="KW-1185">Reference proteome</keyword>
<dbReference type="InterPro" id="IPR036237">
    <property type="entry name" value="Xyl_isomerase-like_sf"/>
</dbReference>
<dbReference type="AlphaFoldDB" id="A0A5D8Q8G3"/>
<name>A0A5D8Q8G3_9THEO</name>
<dbReference type="GO" id="GO:0016853">
    <property type="term" value="F:isomerase activity"/>
    <property type="evidence" value="ECO:0007669"/>
    <property type="project" value="UniProtKB-KW"/>
</dbReference>
<dbReference type="PANTHER" id="PTHR12110:SF41">
    <property type="entry name" value="INOSOSE DEHYDRATASE"/>
    <property type="match status" value="1"/>
</dbReference>
<reference evidence="2 3" key="1">
    <citation type="submission" date="2019-08" db="EMBL/GenBank/DDBJ databases">
        <title>Calorimonas adulescens gen. nov., sp. nov., an anaerobic thermophilic bacterium from Sakhalin hot spring.</title>
        <authorList>
            <person name="Khomyakova M.A."/>
            <person name="Merkel A.Y."/>
            <person name="Novikov A."/>
            <person name="Bonch-Osmolovskaya E.A."/>
            <person name="Slobodkin A.I."/>
        </authorList>
    </citation>
    <scope>NUCLEOTIDE SEQUENCE [LARGE SCALE GENOMIC DNA]</scope>
    <source>
        <strain evidence="2 3">A05MB</strain>
    </source>
</reference>
<evidence type="ECO:0000259" key="1">
    <source>
        <dbReference type="Pfam" id="PF01261"/>
    </source>
</evidence>
<dbReference type="Pfam" id="PF01261">
    <property type="entry name" value="AP_endonuc_2"/>
    <property type="match status" value="1"/>
</dbReference>
<dbReference type="PANTHER" id="PTHR12110">
    <property type="entry name" value="HYDROXYPYRUVATE ISOMERASE"/>
    <property type="match status" value="1"/>
</dbReference>
<dbReference type="InterPro" id="IPR013022">
    <property type="entry name" value="Xyl_isomerase-like_TIM-brl"/>
</dbReference>
<accession>A0A5D8Q8G3</accession>
<comment type="caution">
    <text evidence="2">The sequence shown here is derived from an EMBL/GenBank/DDBJ whole genome shotgun (WGS) entry which is preliminary data.</text>
</comment>
<evidence type="ECO:0000313" key="3">
    <source>
        <dbReference type="Proteomes" id="UP000322976"/>
    </source>
</evidence>
<dbReference type="RefSeq" id="WP_149546319.1">
    <property type="nucleotide sequence ID" value="NZ_VTPS01000029.1"/>
</dbReference>
<gene>
    <name evidence="2" type="ORF">FWJ32_12600</name>
</gene>
<feature type="domain" description="Xylose isomerase-like TIM barrel" evidence="1">
    <location>
        <begin position="26"/>
        <end position="262"/>
    </location>
</feature>
<dbReference type="SUPFAM" id="SSF51658">
    <property type="entry name" value="Xylose isomerase-like"/>
    <property type="match status" value="1"/>
</dbReference>
<sequence length="270" mass="30613">MNRIIAVNSNTYHGYSIEDAIKGITEVGFKYIELTATKGWTEHVFPTMSFQELCKVKDELKSAGLVPFAMSGHCNLMDRNRLKDFILNIKLAAFFNSSYIISSVGEAHLKDNAQASDYEVTEHIKEVLPYLEEYNMVLCLETHGKHATGKQLKTIVELVDSPRVVINYDTANVIFYGNVNLEEDLESCIDRIGYIHLKDKTGAYNEWNFPAIGKGQIDFKMVVDKLEKANNNCPLSIEIEFTKEGAKDLEEVNQAVKDSYEYLKYLGLDV</sequence>
<dbReference type="EMBL" id="VTPS01000029">
    <property type="protein sequence ID" value="TZE80667.1"/>
    <property type="molecule type" value="Genomic_DNA"/>
</dbReference>
<dbReference type="Proteomes" id="UP000322976">
    <property type="component" value="Unassembled WGS sequence"/>
</dbReference>
<evidence type="ECO:0000313" key="2">
    <source>
        <dbReference type="EMBL" id="TZE80667.1"/>
    </source>
</evidence>